<comment type="caution">
    <text evidence="2">The sequence shown here is derived from an EMBL/GenBank/DDBJ whole genome shotgun (WGS) entry which is preliminary data.</text>
</comment>
<name>A0AAV5NVR4_9VIBR</name>
<protein>
    <recommendedName>
        <fullName evidence="4">Secreted protein</fullName>
    </recommendedName>
</protein>
<proteinExistence type="predicted"/>
<evidence type="ECO:0000313" key="3">
    <source>
        <dbReference type="Proteomes" id="UP001156690"/>
    </source>
</evidence>
<evidence type="ECO:0000256" key="1">
    <source>
        <dbReference type="SAM" id="SignalP"/>
    </source>
</evidence>
<keyword evidence="3" id="KW-1185">Reference proteome</keyword>
<organism evidence="2 3">
    <name type="scientific">Vibrio penaeicida</name>
    <dbReference type="NCBI Taxonomy" id="104609"/>
    <lineage>
        <taxon>Bacteria</taxon>
        <taxon>Pseudomonadati</taxon>
        <taxon>Pseudomonadota</taxon>
        <taxon>Gammaproteobacteria</taxon>
        <taxon>Vibrionales</taxon>
        <taxon>Vibrionaceae</taxon>
        <taxon>Vibrio</taxon>
    </lineage>
</organism>
<dbReference type="Proteomes" id="UP001156690">
    <property type="component" value="Unassembled WGS sequence"/>
</dbReference>
<dbReference type="EMBL" id="BSNX01000055">
    <property type="protein sequence ID" value="GLQ74348.1"/>
    <property type="molecule type" value="Genomic_DNA"/>
</dbReference>
<keyword evidence="1" id="KW-0732">Signal</keyword>
<dbReference type="RefSeq" id="WP_126608348.1">
    <property type="nucleotide sequence ID" value="NZ_AP025145.1"/>
</dbReference>
<evidence type="ECO:0008006" key="4">
    <source>
        <dbReference type="Google" id="ProtNLM"/>
    </source>
</evidence>
<gene>
    <name evidence="2" type="ORF">GCM10007932_37090</name>
</gene>
<sequence>MKLERPAMLLVAIAFASPSVHANTIDNLVANFVQHVEQSDCSVDLSDLETSQSISQSLGIRVRPTLHLMKDYLITQGTIQAQETDDKILAKTPLCGGDKVVPKPTESLKKALLESGKCSLNKKEFKTLLKASSIGSWEGSGALNALTKTGDVVQDKQADVMNIKFGQCS</sequence>
<feature type="chain" id="PRO_5043786585" description="Secreted protein" evidence="1">
    <location>
        <begin position="23"/>
        <end position="169"/>
    </location>
</feature>
<accession>A0AAV5NVR4</accession>
<reference evidence="3" key="1">
    <citation type="journal article" date="2019" name="Int. J. Syst. Evol. Microbiol.">
        <title>The Global Catalogue of Microorganisms (GCM) 10K type strain sequencing project: providing services to taxonomists for standard genome sequencing and annotation.</title>
        <authorList>
            <consortium name="The Broad Institute Genomics Platform"/>
            <consortium name="The Broad Institute Genome Sequencing Center for Infectious Disease"/>
            <person name="Wu L."/>
            <person name="Ma J."/>
        </authorList>
    </citation>
    <scope>NUCLEOTIDE SEQUENCE [LARGE SCALE GENOMIC DNA]</scope>
    <source>
        <strain evidence="3">NBRC 15640</strain>
    </source>
</reference>
<dbReference type="AlphaFoldDB" id="A0AAV5NVR4"/>
<feature type="signal peptide" evidence="1">
    <location>
        <begin position="1"/>
        <end position="22"/>
    </location>
</feature>
<evidence type="ECO:0000313" key="2">
    <source>
        <dbReference type="EMBL" id="GLQ74348.1"/>
    </source>
</evidence>